<dbReference type="Proteomes" id="UP000572635">
    <property type="component" value="Unassembled WGS sequence"/>
</dbReference>
<keyword evidence="3" id="KW-1185">Reference proteome</keyword>
<protein>
    <submittedName>
        <fullName evidence="2">Uncharacterized protein</fullName>
    </submittedName>
</protein>
<accession>A0A7W8QPX6</accession>
<dbReference type="EMBL" id="JACHDB010000001">
    <property type="protein sequence ID" value="MBB5434296.1"/>
    <property type="molecule type" value="Genomic_DNA"/>
</dbReference>
<sequence length="56" mass="6362">MRRPPLRRRPRSRSRVRRYARPAPAASLAGRWPTVRAGYGRPFTVRSVSAAMMVPA</sequence>
<proteinExistence type="predicted"/>
<gene>
    <name evidence="2" type="ORF">HDA36_004380</name>
</gene>
<evidence type="ECO:0000313" key="3">
    <source>
        <dbReference type="Proteomes" id="UP000572635"/>
    </source>
</evidence>
<feature type="compositionally biased region" description="Basic residues" evidence="1">
    <location>
        <begin position="1"/>
        <end position="20"/>
    </location>
</feature>
<dbReference type="AlphaFoldDB" id="A0A7W8QPX6"/>
<feature type="region of interest" description="Disordered" evidence="1">
    <location>
        <begin position="1"/>
        <end position="25"/>
    </location>
</feature>
<name>A0A7W8QPX6_9ACTN</name>
<evidence type="ECO:0000313" key="2">
    <source>
        <dbReference type="EMBL" id="MBB5434296.1"/>
    </source>
</evidence>
<comment type="caution">
    <text evidence="2">The sequence shown here is derived from an EMBL/GenBank/DDBJ whole genome shotgun (WGS) entry which is preliminary data.</text>
</comment>
<organism evidence="2 3">
    <name type="scientific">Nocardiopsis composta</name>
    <dbReference type="NCBI Taxonomy" id="157465"/>
    <lineage>
        <taxon>Bacteria</taxon>
        <taxon>Bacillati</taxon>
        <taxon>Actinomycetota</taxon>
        <taxon>Actinomycetes</taxon>
        <taxon>Streptosporangiales</taxon>
        <taxon>Nocardiopsidaceae</taxon>
        <taxon>Nocardiopsis</taxon>
    </lineage>
</organism>
<reference evidence="2 3" key="1">
    <citation type="submission" date="2020-08" db="EMBL/GenBank/DDBJ databases">
        <title>Sequencing the genomes of 1000 actinobacteria strains.</title>
        <authorList>
            <person name="Klenk H.-P."/>
        </authorList>
    </citation>
    <scope>NUCLEOTIDE SEQUENCE [LARGE SCALE GENOMIC DNA]</scope>
    <source>
        <strain evidence="2 3">DSM 44551</strain>
    </source>
</reference>
<evidence type="ECO:0000256" key="1">
    <source>
        <dbReference type="SAM" id="MobiDB-lite"/>
    </source>
</evidence>